<dbReference type="AlphaFoldDB" id="A0AAD1XLE9"/>
<sequence length="312" mass="34956">MATFYSNFLKSYEDFYKFDFVSGTPFQVTAKSNKKEENGKKHSFEQKLTFDNTEEGNGLKLGSELKVKASCEKSKFEAKITPNKVKIEKTCTPPQVNNDTTEGSFMGRLEYKAGDETPDLTAGFTYGLPKLNDDVSVYFEGNVTYKGLKDLKGEFTTLSSYQNKFFIGSEVIGDLKTQKPSSIHGVAAADLDGSFVYMKHDCINHLAKLGFSTKKLDQFDTFAAETQVAVKQEGPLQDRTTTTVAFSKALSDDFTVKGKFDITKKVHAEFSWIHKINDNFKITFSDRLNPVGIFTEPAKEKYELGIAFEGIF</sequence>
<accession>A0AAD1XLE9</accession>
<reference evidence="1" key="1">
    <citation type="submission" date="2023-07" db="EMBL/GenBank/DDBJ databases">
        <authorList>
            <consortium name="AG Swart"/>
            <person name="Singh M."/>
            <person name="Singh A."/>
            <person name="Seah K."/>
            <person name="Emmerich C."/>
        </authorList>
    </citation>
    <scope>NUCLEOTIDE SEQUENCE</scope>
    <source>
        <strain evidence="1">DP1</strain>
    </source>
</reference>
<protein>
    <submittedName>
        <fullName evidence="1">Uncharacterized protein</fullName>
    </submittedName>
</protein>
<keyword evidence="2" id="KW-1185">Reference proteome</keyword>
<dbReference type="Proteomes" id="UP001295684">
    <property type="component" value="Unassembled WGS sequence"/>
</dbReference>
<name>A0AAD1XLE9_EUPCR</name>
<organism evidence="1 2">
    <name type="scientific">Euplotes crassus</name>
    <dbReference type="NCBI Taxonomy" id="5936"/>
    <lineage>
        <taxon>Eukaryota</taxon>
        <taxon>Sar</taxon>
        <taxon>Alveolata</taxon>
        <taxon>Ciliophora</taxon>
        <taxon>Intramacronucleata</taxon>
        <taxon>Spirotrichea</taxon>
        <taxon>Hypotrichia</taxon>
        <taxon>Euplotida</taxon>
        <taxon>Euplotidae</taxon>
        <taxon>Moneuplotes</taxon>
    </lineage>
</organism>
<dbReference type="Gene3D" id="2.40.160.10">
    <property type="entry name" value="Porin"/>
    <property type="match status" value="1"/>
</dbReference>
<comment type="caution">
    <text evidence="1">The sequence shown here is derived from an EMBL/GenBank/DDBJ whole genome shotgun (WGS) entry which is preliminary data.</text>
</comment>
<evidence type="ECO:0000313" key="1">
    <source>
        <dbReference type="EMBL" id="CAI2374926.1"/>
    </source>
</evidence>
<dbReference type="EMBL" id="CAMPGE010016362">
    <property type="protein sequence ID" value="CAI2374926.1"/>
    <property type="molecule type" value="Genomic_DNA"/>
</dbReference>
<dbReference type="InterPro" id="IPR023614">
    <property type="entry name" value="Porin_dom_sf"/>
</dbReference>
<evidence type="ECO:0000313" key="2">
    <source>
        <dbReference type="Proteomes" id="UP001295684"/>
    </source>
</evidence>
<proteinExistence type="predicted"/>
<gene>
    <name evidence="1" type="ORF">ECRASSUSDP1_LOCUS16284</name>
</gene>